<name>A0A8J5N6P7_HOMAM</name>
<protein>
    <recommendedName>
        <fullName evidence="4">Secreted protein</fullName>
    </recommendedName>
</protein>
<evidence type="ECO:0000256" key="1">
    <source>
        <dbReference type="SAM" id="SignalP"/>
    </source>
</evidence>
<evidence type="ECO:0000313" key="3">
    <source>
        <dbReference type="Proteomes" id="UP000747542"/>
    </source>
</evidence>
<feature type="chain" id="PRO_5035258400" description="Secreted protein" evidence="1">
    <location>
        <begin position="23"/>
        <end position="120"/>
    </location>
</feature>
<sequence length="120" mass="13278">MVNTMMSVSILWIRILLWPCCASCDSCSNMQLSASSCLHGIDVRRSSSPGLPKTPSPSVMTNCLPSLPNYLRTASNRNLKSSVLLQSMQMKLPISLYGCCSYHSPFPCFVLAMHFRESLV</sequence>
<organism evidence="2 3">
    <name type="scientific">Homarus americanus</name>
    <name type="common">American lobster</name>
    <dbReference type="NCBI Taxonomy" id="6706"/>
    <lineage>
        <taxon>Eukaryota</taxon>
        <taxon>Metazoa</taxon>
        <taxon>Ecdysozoa</taxon>
        <taxon>Arthropoda</taxon>
        <taxon>Crustacea</taxon>
        <taxon>Multicrustacea</taxon>
        <taxon>Malacostraca</taxon>
        <taxon>Eumalacostraca</taxon>
        <taxon>Eucarida</taxon>
        <taxon>Decapoda</taxon>
        <taxon>Pleocyemata</taxon>
        <taxon>Astacidea</taxon>
        <taxon>Nephropoidea</taxon>
        <taxon>Nephropidae</taxon>
        <taxon>Homarus</taxon>
    </lineage>
</organism>
<proteinExistence type="predicted"/>
<evidence type="ECO:0008006" key="4">
    <source>
        <dbReference type="Google" id="ProtNLM"/>
    </source>
</evidence>
<gene>
    <name evidence="2" type="ORF">Hamer_G003121</name>
</gene>
<dbReference type="Proteomes" id="UP000747542">
    <property type="component" value="Unassembled WGS sequence"/>
</dbReference>
<keyword evidence="1" id="KW-0732">Signal</keyword>
<keyword evidence="3" id="KW-1185">Reference proteome</keyword>
<comment type="caution">
    <text evidence="2">The sequence shown here is derived from an EMBL/GenBank/DDBJ whole genome shotgun (WGS) entry which is preliminary data.</text>
</comment>
<evidence type="ECO:0000313" key="2">
    <source>
        <dbReference type="EMBL" id="KAG7174217.1"/>
    </source>
</evidence>
<dbReference type="AlphaFoldDB" id="A0A8J5N6P7"/>
<dbReference type="EMBL" id="JAHLQT010007678">
    <property type="protein sequence ID" value="KAG7174217.1"/>
    <property type="molecule type" value="Genomic_DNA"/>
</dbReference>
<feature type="signal peptide" evidence="1">
    <location>
        <begin position="1"/>
        <end position="22"/>
    </location>
</feature>
<reference evidence="2" key="1">
    <citation type="journal article" date="2021" name="Sci. Adv.">
        <title>The American lobster genome reveals insights on longevity, neural, and immune adaptations.</title>
        <authorList>
            <person name="Polinski J.M."/>
            <person name="Zimin A.V."/>
            <person name="Clark K.F."/>
            <person name="Kohn A.B."/>
            <person name="Sadowski N."/>
            <person name="Timp W."/>
            <person name="Ptitsyn A."/>
            <person name="Khanna P."/>
            <person name="Romanova D.Y."/>
            <person name="Williams P."/>
            <person name="Greenwood S.J."/>
            <person name="Moroz L.L."/>
            <person name="Walt D.R."/>
            <person name="Bodnar A.G."/>
        </authorList>
    </citation>
    <scope>NUCLEOTIDE SEQUENCE</scope>
    <source>
        <strain evidence="2">GMGI-L3</strain>
    </source>
</reference>
<accession>A0A8J5N6P7</accession>